<name>A0A8B7Y4S0_ACAPL</name>
<reference evidence="12" key="1">
    <citation type="submission" date="2025-08" db="UniProtKB">
        <authorList>
            <consortium name="RefSeq"/>
        </authorList>
    </citation>
    <scope>IDENTIFICATION</scope>
</reference>
<feature type="transmembrane region" description="Helical" evidence="7">
    <location>
        <begin position="1131"/>
        <end position="1150"/>
    </location>
</feature>
<evidence type="ECO:0000256" key="4">
    <source>
        <dbReference type="ARBA" id="ARBA00023136"/>
    </source>
</evidence>
<feature type="transmembrane region" description="Helical" evidence="7">
    <location>
        <begin position="1284"/>
        <end position="1307"/>
    </location>
</feature>
<accession>A0A8B7Y4S0</accession>
<dbReference type="InterPro" id="IPR000832">
    <property type="entry name" value="GPCR_2_secretin-like"/>
</dbReference>
<dbReference type="Pfam" id="PF01825">
    <property type="entry name" value="GPS"/>
    <property type="match status" value="1"/>
</dbReference>
<dbReference type="KEGG" id="aplc:110977952"/>
<feature type="domain" description="GAIN-B" evidence="9">
    <location>
        <begin position="891"/>
        <end position="1059"/>
    </location>
</feature>
<feature type="transmembrane region" description="Helical" evidence="7">
    <location>
        <begin position="1170"/>
        <end position="1192"/>
    </location>
</feature>
<feature type="domain" description="G-protein coupled receptors family 2 profile 2" evidence="10">
    <location>
        <begin position="1066"/>
        <end position="1309"/>
    </location>
</feature>
<evidence type="ECO:0000256" key="1">
    <source>
        <dbReference type="ARBA" id="ARBA00004141"/>
    </source>
</evidence>
<feature type="chain" id="PRO_5034543890" evidence="8">
    <location>
        <begin position="35"/>
        <end position="1502"/>
    </location>
</feature>
<dbReference type="Gene3D" id="1.20.1070.10">
    <property type="entry name" value="Rhodopsin 7-helix transmembrane proteins"/>
    <property type="match status" value="1"/>
</dbReference>
<dbReference type="InterPro" id="IPR017981">
    <property type="entry name" value="GPCR_2-like_7TM"/>
</dbReference>
<dbReference type="SUPFAM" id="SSF57184">
    <property type="entry name" value="Growth factor receptor domain"/>
    <property type="match status" value="1"/>
</dbReference>
<dbReference type="Gene3D" id="2.60.220.50">
    <property type="match status" value="1"/>
</dbReference>
<dbReference type="PRINTS" id="PR00249">
    <property type="entry name" value="GPCRSECRETIN"/>
</dbReference>
<dbReference type="SMART" id="SM00303">
    <property type="entry name" value="GPS"/>
    <property type="match status" value="1"/>
</dbReference>
<evidence type="ECO:0000256" key="5">
    <source>
        <dbReference type="ARBA" id="ARBA00023157"/>
    </source>
</evidence>
<dbReference type="InterPro" id="IPR058808">
    <property type="entry name" value="GAIN_ADGRA2/3"/>
</dbReference>
<dbReference type="PROSITE" id="PS50261">
    <property type="entry name" value="G_PROTEIN_RECEP_F2_4"/>
    <property type="match status" value="1"/>
</dbReference>
<dbReference type="GO" id="GO:0007166">
    <property type="term" value="P:cell surface receptor signaling pathway"/>
    <property type="evidence" value="ECO:0007669"/>
    <property type="project" value="InterPro"/>
</dbReference>
<evidence type="ECO:0000256" key="8">
    <source>
        <dbReference type="SAM" id="SignalP"/>
    </source>
</evidence>
<dbReference type="Proteomes" id="UP000694845">
    <property type="component" value="Unplaced"/>
</dbReference>
<evidence type="ECO:0000259" key="10">
    <source>
        <dbReference type="PROSITE" id="PS50261"/>
    </source>
</evidence>
<gene>
    <name evidence="12" type="primary">LOC110977952</name>
</gene>
<feature type="signal peptide" evidence="8">
    <location>
        <begin position="1"/>
        <end position="34"/>
    </location>
</feature>
<protein>
    <submittedName>
        <fullName evidence="12">Uncharacterized protein LOC110977952</fullName>
    </submittedName>
</protein>
<evidence type="ECO:0000256" key="6">
    <source>
        <dbReference type="SAM" id="MobiDB-lite"/>
    </source>
</evidence>
<dbReference type="Pfam" id="PF26588">
    <property type="entry name" value="GAIN_ADGRA3"/>
    <property type="match status" value="1"/>
</dbReference>
<dbReference type="CDD" id="cd15040">
    <property type="entry name" value="7tmB2_Adhesion"/>
    <property type="match status" value="1"/>
</dbReference>
<sequence>MRFVGAAGRHIMKFPIMFIASMALFTGSLPQVQGLTCSYSCRHRSTYSCGFWGWQQCNRNRYKACYRCCDGWSGSTSSGCSTPICSPSCTNGGRCTRPDYCSNCNRGFYSPRCSSCSFISNCLDVYCSSSTNQRCGECAGDYGTRLGSAYKLSADQRRCIKQCSWRTGSNACYPGTCTNGLCTCRSGFSGTDCRTLSRSQRPTISEYRGTLIKGSTNLESPAAQGSTTTVYTDVTNFTSIQVLWKTSYQPTGLPQRPPYIHSVSLGIVSARVSVSVNKARGGIHYIGFRSCSSAGSRSNPASNLVVCEATFDIDYTSWSPSTGDVLTYTVYSSAGGHMKLFNRDSNSNVLTRYYTSKQTSATATFTFALDGPSHCVGTTSCQNSMLSVGSNVITQPVITVRWFGWIDSRAGIKEYHLQVRQMSGTSGNEMTEVSHGPPVYEGVTASGQTVTLPSAGVYSVVLSVIDNVDNVRRSRRFVFFDDNRNDVTIDPTAPMRVLSHDGATEYGWVSFPDSSPKRDKWLRLDWQGHFLNKRHVNKGLLKPIGPFANGLLDADYDQNFGQRGRDAIPNAGGVAEFRVLVKTDRSGSAIVDPNNENSDNWLTKGTDTHHLYNPLARDGSSVRFWVEARDLAGHSARDSLLFRVDSSPPVVDCIEMIVDLHDISVKFRTVDEHSGLKTIKWRLLENETQTVLEIGTETVTRVNTTEGCSPQGCVCIPLGECYATAYQIKPTVPAGVQDRDFVVMLTVTNQAELETNEMTQISVTAENVGQVSQSLASITSDTPSIDESAVAFAADLLDSIVGVQDTSPEVTENVVKIVSNLLQMDDDRLGAADEVANSSSRIVKSLGRQISNALATGQNISHMTRGLAVEARAFHPSALAHGVGFAVFEGENRTGTFDENSVGIYGSEDVPVEEASASIHLPPEVVNKSSGGDSIPVSFVVYQTSKFFRSQRTNGAPTSLPTSFIDSRVIAATVEGTQVRDLPPESPVVIAFLPDKLISVSEHQTAVTECVFWDFNLRAGIGEWSSEGCQESSQVGGRIVCHCSHATNFAVLVKVHGPLKHPNFALDIFSKIGCGVSIAGLSITVALYLAIRSLRTLEASRILISFCCSLLLLYLVFLAGIEQTSSRSGCIAAAVLMHYFALTSMAWMGVEAANLYLKLVKVFNSDVSHFMVKASLVAWGLPAVLITIILAADYTVYDGEDRCFLKSGDAFYFGQLLIIGLVFLFNLVVFVLVFRKLTCEVMGTPDKSNRDTVGSRLRTMASVAVLLGLTWVFGLLSVWGTASFAFQVLFCIFNSLQGLFVFLLFVVRQRKVREGVSNLLCRRKEKPSESSTANNQLTASKTTGEPSVVFKRGPCNNDHVDYDGYDNVAVATAQDTSRPQPRPPSWHPYDEVDPAEPPSYGNIGEPTTKRALSPPKLHKPFCKAKPGKVRSEEYENADAQTAKKKPDPPPKRPRRHHQVGLGEPAMYQNTAIPVPKKVPRPTPPPRPGHSQYYEEVLYNNGD</sequence>
<feature type="transmembrane region" description="Helical" evidence="7">
    <location>
        <begin position="1102"/>
        <end position="1119"/>
    </location>
</feature>
<keyword evidence="5" id="KW-1015">Disulfide bond</keyword>
<dbReference type="InterPro" id="IPR057244">
    <property type="entry name" value="GAIN_B"/>
</dbReference>
<dbReference type="InterPro" id="IPR046338">
    <property type="entry name" value="GAIN_dom_sf"/>
</dbReference>
<feature type="transmembrane region" description="Helical" evidence="7">
    <location>
        <begin position="1255"/>
        <end position="1278"/>
    </location>
</feature>
<evidence type="ECO:0000256" key="7">
    <source>
        <dbReference type="SAM" id="Phobius"/>
    </source>
</evidence>
<evidence type="ECO:0000259" key="9">
    <source>
        <dbReference type="PROSITE" id="PS50221"/>
    </source>
</evidence>
<dbReference type="PANTHER" id="PTHR45692:SF1">
    <property type="entry name" value="G-PROTEIN COUPLED RECEPTORS FAMILY 2 PROFILE 2 DOMAIN-CONTAINING PROTEIN"/>
    <property type="match status" value="1"/>
</dbReference>
<keyword evidence="8" id="KW-0732">Signal</keyword>
<feature type="transmembrane region" description="Helical" evidence="7">
    <location>
        <begin position="1212"/>
        <end position="1234"/>
    </location>
</feature>
<dbReference type="Pfam" id="PF00002">
    <property type="entry name" value="7tm_2"/>
    <property type="match status" value="1"/>
</dbReference>
<feature type="region of interest" description="Disordered" evidence="6">
    <location>
        <begin position="1323"/>
        <end position="1350"/>
    </location>
</feature>
<keyword evidence="4 7" id="KW-0472">Membrane</keyword>
<dbReference type="GeneID" id="110977952"/>
<keyword evidence="3 7" id="KW-1133">Transmembrane helix</keyword>
<feature type="region of interest" description="Disordered" evidence="6">
    <location>
        <begin position="1373"/>
        <end position="1502"/>
    </location>
</feature>
<keyword evidence="11" id="KW-1185">Reference proteome</keyword>
<evidence type="ECO:0000313" key="12">
    <source>
        <dbReference type="RefSeq" id="XP_022088193.1"/>
    </source>
</evidence>
<dbReference type="GO" id="GO:0016020">
    <property type="term" value="C:membrane"/>
    <property type="evidence" value="ECO:0007669"/>
    <property type="project" value="UniProtKB-SubCell"/>
</dbReference>
<organism evidence="11 12">
    <name type="scientific">Acanthaster planci</name>
    <name type="common">Crown-of-thorns starfish</name>
    <dbReference type="NCBI Taxonomy" id="133434"/>
    <lineage>
        <taxon>Eukaryota</taxon>
        <taxon>Metazoa</taxon>
        <taxon>Echinodermata</taxon>
        <taxon>Eleutherozoa</taxon>
        <taxon>Asterozoa</taxon>
        <taxon>Asteroidea</taxon>
        <taxon>Valvatacea</taxon>
        <taxon>Valvatida</taxon>
        <taxon>Acanthasteridae</taxon>
        <taxon>Acanthaster</taxon>
    </lineage>
</organism>
<comment type="subcellular location">
    <subcellularLocation>
        <location evidence="1">Membrane</location>
        <topology evidence="1">Multi-pass membrane protein</topology>
    </subcellularLocation>
</comment>
<dbReference type="GO" id="GO:0004930">
    <property type="term" value="F:G protein-coupled receptor activity"/>
    <property type="evidence" value="ECO:0007669"/>
    <property type="project" value="InterPro"/>
</dbReference>
<dbReference type="SUPFAM" id="SSF81321">
    <property type="entry name" value="Family A G protein-coupled receptor-like"/>
    <property type="match status" value="1"/>
</dbReference>
<evidence type="ECO:0000256" key="2">
    <source>
        <dbReference type="ARBA" id="ARBA00022692"/>
    </source>
</evidence>
<feature type="transmembrane region" description="Helical" evidence="7">
    <location>
        <begin position="1068"/>
        <end position="1090"/>
    </location>
</feature>
<keyword evidence="2 7" id="KW-0812">Transmembrane</keyword>
<dbReference type="PANTHER" id="PTHR45692">
    <property type="entry name" value="G_PROTEIN_RECEP_F2_4 DOMAIN-CONTAINING PROTEIN"/>
    <property type="match status" value="1"/>
</dbReference>
<evidence type="ECO:0000313" key="11">
    <source>
        <dbReference type="Proteomes" id="UP000694845"/>
    </source>
</evidence>
<evidence type="ECO:0000256" key="3">
    <source>
        <dbReference type="ARBA" id="ARBA00022989"/>
    </source>
</evidence>
<dbReference type="RefSeq" id="XP_022088193.1">
    <property type="nucleotide sequence ID" value="XM_022232501.1"/>
</dbReference>
<feature type="compositionally biased region" description="Basic residues" evidence="6">
    <location>
        <begin position="1416"/>
        <end position="1428"/>
    </location>
</feature>
<feature type="compositionally biased region" description="Polar residues" evidence="6">
    <location>
        <begin position="1329"/>
        <end position="1345"/>
    </location>
</feature>
<dbReference type="InterPro" id="IPR009030">
    <property type="entry name" value="Growth_fac_rcpt_cys_sf"/>
</dbReference>
<dbReference type="OrthoDB" id="1100386at2759"/>
<proteinExistence type="predicted"/>
<dbReference type="PROSITE" id="PS50221">
    <property type="entry name" value="GAIN_B"/>
    <property type="match status" value="1"/>
</dbReference>
<dbReference type="InterPro" id="IPR000203">
    <property type="entry name" value="GPS"/>
</dbReference>